<feature type="compositionally biased region" description="Polar residues" evidence="5">
    <location>
        <begin position="684"/>
        <end position="698"/>
    </location>
</feature>
<proteinExistence type="predicted"/>
<evidence type="ECO:0000256" key="2">
    <source>
        <dbReference type="ARBA" id="ARBA00022525"/>
    </source>
</evidence>
<feature type="domain" description="Gram-positive cocci surface proteins LPxTG" evidence="7">
    <location>
        <begin position="716"/>
        <end position="750"/>
    </location>
</feature>
<name>A0A0A1GYU5_9LACO</name>
<dbReference type="STRING" id="1291742.LOOC260_116720"/>
<keyword evidence="6" id="KW-0472">Membrane</keyword>
<keyword evidence="6" id="KW-1133">Transmembrane helix</keyword>
<evidence type="ECO:0000313" key="8">
    <source>
        <dbReference type="EMBL" id="BAP86179.1"/>
    </source>
</evidence>
<evidence type="ECO:0000256" key="1">
    <source>
        <dbReference type="ARBA" id="ARBA00022512"/>
    </source>
</evidence>
<feature type="transmembrane region" description="Helical" evidence="6">
    <location>
        <begin position="727"/>
        <end position="746"/>
    </location>
</feature>
<evidence type="ECO:0000256" key="5">
    <source>
        <dbReference type="SAM" id="MobiDB-lite"/>
    </source>
</evidence>
<evidence type="ECO:0000259" key="7">
    <source>
        <dbReference type="PROSITE" id="PS50847"/>
    </source>
</evidence>
<evidence type="ECO:0000256" key="6">
    <source>
        <dbReference type="SAM" id="Phobius"/>
    </source>
</evidence>
<keyword evidence="2" id="KW-0964">Secreted</keyword>
<dbReference type="Pfam" id="PF19258">
    <property type="entry name" value="KxYKxGKxW_sig"/>
    <property type="match status" value="1"/>
</dbReference>
<keyword evidence="3" id="KW-0732">Signal</keyword>
<dbReference type="KEGG" id="lho:LOOC260_116720"/>
<dbReference type="EMBL" id="AP014680">
    <property type="protein sequence ID" value="BAP86179.1"/>
    <property type="molecule type" value="Genomic_DNA"/>
</dbReference>
<dbReference type="InterPro" id="IPR022263">
    <property type="entry name" value="KxYKxGKxW"/>
</dbReference>
<gene>
    <name evidence="8" type="ORF">LOOC260_116720</name>
</gene>
<evidence type="ECO:0000256" key="4">
    <source>
        <dbReference type="ARBA" id="ARBA00023088"/>
    </source>
</evidence>
<evidence type="ECO:0000313" key="9">
    <source>
        <dbReference type="Proteomes" id="UP000031620"/>
    </source>
</evidence>
<dbReference type="Proteomes" id="UP000031620">
    <property type="component" value="Chromosome"/>
</dbReference>
<dbReference type="NCBIfam" id="TIGR04320">
    <property type="entry name" value="Surf_Exclu_PgrA"/>
    <property type="match status" value="1"/>
</dbReference>
<feature type="transmembrane region" description="Helical" evidence="6">
    <location>
        <begin position="20"/>
        <end position="39"/>
    </location>
</feature>
<organism evidence="8 9">
    <name type="scientific">Paucilactobacillus hokkaidonensis JCM 18461</name>
    <dbReference type="NCBI Taxonomy" id="1291742"/>
    <lineage>
        <taxon>Bacteria</taxon>
        <taxon>Bacillati</taxon>
        <taxon>Bacillota</taxon>
        <taxon>Bacilli</taxon>
        <taxon>Lactobacillales</taxon>
        <taxon>Lactobacillaceae</taxon>
        <taxon>Paucilactobacillus</taxon>
    </lineage>
</organism>
<sequence>MKTQNALKEHKKLYKSGRSWVIGTVFTSVLGGALFLNTVNVNADSTVQSAAAISTTQPAQTQQTPTFAATATLSKSYAEQMSDWNQSEAAYSAAQTSADAEVASESAANQSAATSYQNQLDSQVDQQKASNSAAYSAAQQNTAASNAALKASQTAAYNAASTAAANSLAAMPQQSASAGEAGNGGTLSYVEQTGDFSNVITHTDANTVTWNGNYLIPSLPVANDNQLYDQSNDTSMRLIKDDGSVKNSVIPTYAASDIIVGNKLTTAQQTEMNTYLLKLLNQYREKLGITDLNSTAAMLAAAIERGTTLTTGQMEHNLIYINQAATDNNVGSLAECLGGLNTAMQGNNKTLSMLELMNSAASSLNDMLNSDGGSDWGHRNIFLSDGSTSGFVSGNGAFSLEYNTTLGSWIMNFNADTGSTGTSVVNDTPAATSLPSAGNNSAYEAAKAQSDKTLSNLAATQTTAYNKAVSDSQTALASLKSSQDDVVTNLVFSNSSKLMSYVNGLTSKLNTLKTTLQAQVDALNPGAKPVDTGNDNSSASSSAGSSAGSDGSSAASSAGSSASNAGSDNSSAASSAGSSASSAGSDNSSAASSAGSSSSSTGSDNSSAASSAGSDNSNAASSAGNDSSASSSAASSANSAGSTATQTSSTASSATSTSNSAQNSSTNNAVAAVVNSNDNKGTLVPTNTADNDNVGNVNGKQLTREEYKSNKNNAKLPQTNETANNEMALGLLGAFASMFGIGFIGVRRQH</sequence>
<evidence type="ECO:0000256" key="3">
    <source>
        <dbReference type="ARBA" id="ARBA00022729"/>
    </source>
</evidence>
<feature type="region of interest" description="Disordered" evidence="5">
    <location>
        <begin position="524"/>
        <end position="698"/>
    </location>
</feature>
<dbReference type="HOGENOM" id="CLU_349103_0_0_9"/>
<feature type="compositionally biased region" description="Low complexity" evidence="5">
    <location>
        <begin position="531"/>
        <end position="679"/>
    </location>
</feature>
<dbReference type="RefSeq" id="WP_041094248.1">
    <property type="nucleotide sequence ID" value="NZ_AP014680.1"/>
</dbReference>
<protein>
    <recommendedName>
        <fullName evidence="7">Gram-positive cocci surface proteins LPxTG domain-containing protein</fullName>
    </recommendedName>
</protein>
<accession>A0A0A1GYU5</accession>
<reference evidence="8 9" key="1">
    <citation type="submission" date="2014-11" db="EMBL/GenBank/DDBJ databases">
        <title>Complete genome sequence and analysis of Lactobacillus hokkaidonensis LOOC260T.</title>
        <authorList>
            <person name="Tanizawa Y."/>
            <person name="Tohno M."/>
            <person name="Kaminuma E."/>
            <person name="Nakamura Y."/>
            <person name="Arita M."/>
        </authorList>
    </citation>
    <scope>NUCLEOTIDE SEQUENCE [LARGE SCALE GENOMIC DNA]</scope>
    <source>
        <strain evidence="8 9">LOOC260</strain>
    </source>
</reference>
<keyword evidence="1" id="KW-0134">Cell wall</keyword>
<dbReference type="PROSITE" id="PS50847">
    <property type="entry name" value="GRAM_POS_ANCHORING"/>
    <property type="match status" value="1"/>
</dbReference>
<dbReference type="AlphaFoldDB" id="A0A0A1GYU5"/>
<dbReference type="InterPro" id="IPR027607">
    <property type="entry name" value="Surf_Exclu_SEC10/PgrA"/>
</dbReference>
<dbReference type="InterPro" id="IPR019931">
    <property type="entry name" value="LPXTG_anchor"/>
</dbReference>
<keyword evidence="4" id="KW-0572">Peptidoglycan-anchor</keyword>
<dbReference type="NCBIfam" id="TIGR03715">
    <property type="entry name" value="KxYKxGKxW"/>
    <property type="match status" value="1"/>
</dbReference>
<keyword evidence="6" id="KW-0812">Transmembrane</keyword>